<gene>
    <name evidence="2" type="ORF">RF11_15839</name>
</gene>
<evidence type="ECO:0000256" key="1">
    <source>
        <dbReference type="SAM" id="SignalP"/>
    </source>
</evidence>
<keyword evidence="3" id="KW-1185">Reference proteome</keyword>
<evidence type="ECO:0000313" key="3">
    <source>
        <dbReference type="Proteomes" id="UP000031668"/>
    </source>
</evidence>
<proteinExistence type="predicted"/>
<sequence>MSRENMILALLFSVALSQLMNIEENYNFQIYHTYEELSAEKRLENVLQYNFESHQFNGKYNEKIFLDLGTENTNLNVCQDKNEKLIYLYVVSLKSLSESFGIFLININTHKFYKIIIKSGQKKQAVNISRIWCSFGALYAYDEETNHVLMKLEESDEFMAFHFEDGLENMVLDESNKYNLALLTGTKEVNKKINSVVRVRC</sequence>
<dbReference type="AlphaFoldDB" id="A0A0C2M413"/>
<feature type="signal peptide" evidence="1">
    <location>
        <begin position="1"/>
        <end position="17"/>
    </location>
</feature>
<evidence type="ECO:0000313" key="2">
    <source>
        <dbReference type="EMBL" id="KII61770.1"/>
    </source>
</evidence>
<keyword evidence="1" id="KW-0732">Signal</keyword>
<dbReference type="Proteomes" id="UP000031668">
    <property type="component" value="Unassembled WGS sequence"/>
</dbReference>
<reference evidence="2 3" key="1">
    <citation type="journal article" date="2014" name="Genome Biol. Evol.">
        <title>The genome of the myxosporean Thelohanellus kitauei shows adaptations to nutrient acquisition within its fish host.</title>
        <authorList>
            <person name="Yang Y."/>
            <person name="Xiong J."/>
            <person name="Zhou Z."/>
            <person name="Huo F."/>
            <person name="Miao W."/>
            <person name="Ran C."/>
            <person name="Liu Y."/>
            <person name="Zhang J."/>
            <person name="Feng J."/>
            <person name="Wang M."/>
            <person name="Wang M."/>
            <person name="Wang L."/>
            <person name="Yao B."/>
        </authorList>
    </citation>
    <scope>NUCLEOTIDE SEQUENCE [LARGE SCALE GENOMIC DNA]</scope>
    <source>
        <strain evidence="2">Wuqing</strain>
    </source>
</reference>
<organism evidence="2 3">
    <name type="scientific">Thelohanellus kitauei</name>
    <name type="common">Myxosporean</name>
    <dbReference type="NCBI Taxonomy" id="669202"/>
    <lineage>
        <taxon>Eukaryota</taxon>
        <taxon>Metazoa</taxon>
        <taxon>Cnidaria</taxon>
        <taxon>Myxozoa</taxon>
        <taxon>Myxosporea</taxon>
        <taxon>Bivalvulida</taxon>
        <taxon>Platysporina</taxon>
        <taxon>Myxobolidae</taxon>
        <taxon>Thelohanellus</taxon>
    </lineage>
</organism>
<protein>
    <submittedName>
        <fullName evidence="2">Uncharacterized protein</fullName>
    </submittedName>
</protein>
<name>A0A0C2M413_THEKT</name>
<comment type="caution">
    <text evidence="2">The sequence shown here is derived from an EMBL/GenBank/DDBJ whole genome shotgun (WGS) entry which is preliminary data.</text>
</comment>
<accession>A0A0C2M413</accession>
<feature type="chain" id="PRO_5002164121" evidence="1">
    <location>
        <begin position="18"/>
        <end position="201"/>
    </location>
</feature>
<dbReference type="EMBL" id="JWZT01005261">
    <property type="protein sequence ID" value="KII61770.1"/>
    <property type="molecule type" value="Genomic_DNA"/>
</dbReference>